<keyword evidence="2" id="KW-1185">Reference proteome</keyword>
<evidence type="ECO:0000313" key="1">
    <source>
        <dbReference type="EMBL" id="RXH68940.1"/>
    </source>
</evidence>
<name>A0A498HDT6_MALDO</name>
<dbReference type="AlphaFoldDB" id="A0A498HDT6"/>
<accession>A0A498HDT6</accession>
<gene>
    <name evidence="1" type="ORF">DVH24_031273</name>
</gene>
<dbReference type="EMBL" id="RDQH01000343">
    <property type="protein sequence ID" value="RXH68940.1"/>
    <property type="molecule type" value="Genomic_DNA"/>
</dbReference>
<sequence>MLSFSLAVAANKALYFASSLDALKFEVSWAWSTQIGAAGWHDWESWYKIGTAESHGDKSRAAGSRGIGSHDFKLKVVMKTRHAPSSWWLG</sequence>
<proteinExistence type="predicted"/>
<evidence type="ECO:0000313" key="2">
    <source>
        <dbReference type="Proteomes" id="UP000290289"/>
    </source>
</evidence>
<dbReference type="Proteomes" id="UP000290289">
    <property type="component" value="Chromosome 17"/>
</dbReference>
<comment type="caution">
    <text evidence="1">The sequence shown here is derived from an EMBL/GenBank/DDBJ whole genome shotgun (WGS) entry which is preliminary data.</text>
</comment>
<protein>
    <submittedName>
        <fullName evidence="1">Uncharacterized protein</fullName>
    </submittedName>
</protein>
<organism evidence="1 2">
    <name type="scientific">Malus domestica</name>
    <name type="common">Apple</name>
    <name type="synonym">Pyrus malus</name>
    <dbReference type="NCBI Taxonomy" id="3750"/>
    <lineage>
        <taxon>Eukaryota</taxon>
        <taxon>Viridiplantae</taxon>
        <taxon>Streptophyta</taxon>
        <taxon>Embryophyta</taxon>
        <taxon>Tracheophyta</taxon>
        <taxon>Spermatophyta</taxon>
        <taxon>Magnoliopsida</taxon>
        <taxon>eudicotyledons</taxon>
        <taxon>Gunneridae</taxon>
        <taxon>Pentapetalae</taxon>
        <taxon>rosids</taxon>
        <taxon>fabids</taxon>
        <taxon>Rosales</taxon>
        <taxon>Rosaceae</taxon>
        <taxon>Amygdaloideae</taxon>
        <taxon>Maleae</taxon>
        <taxon>Malus</taxon>
    </lineage>
</organism>
<reference evidence="1 2" key="1">
    <citation type="submission" date="2018-10" db="EMBL/GenBank/DDBJ databases">
        <title>A high-quality apple genome assembly.</title>
        <authorList>
            <person name="Hu J."/>
        </authorList>
    </citation>
    <scope>NUCLEOTIDE SEQUENCE [LARGE SCALE GENOMIC DNA]</scope>
    <source>
        <strain evidence="2">cv. HFTH1</strain>
        <tissue evidence="1">Young leaf</tissue>
    </source>
</reference>